<feature type="signal peptide" evidence="4">
    <location>
        <begin position="1"/>
        <end position="19"/>
    </location>
</feature>
<dbReference type="Gene3D" id="3.40.50.300">
    <property type="entry name" value="P-loop containing nucleotide triphosphate hydrolases"/>
    <property type="match status" value="1"/>
</dbReference>
<evidence type="ECO:0000259" key="5">
    <source>
        <dbReference type="PROSITE" id="PS51720"/>
    </source>
</evidence>
<keyword evidence="3" id="KW-0342">GTP-binding</keyword>
<keyword evidence="2" id="KW-0547">Nucleotide-binding</keyword>
<comment type="caution">
    <text evidence="6">The sequence shown here is derived from an EMBL/GenBank/DDBJ whole genome shotgun (WGS) entry which is preliminary data.</text>
</comment>
<dbReference type="GO" id="GO:0005525">
    <property type="term" value="F:GTP binding"/>
    <property type="evidence" value="ECO:0007669"/>
    <property type="project" value="UniProtKB-KW"/>
</dbReference>
<feature type="domain" description="AIG1-type G" evidence="5">
    <location>
        <begin position="23"/>
        <end position="224"/>
    </location>
</feature>
<dbReference type="PANTHER" id="PTHR10903">
    <property type="entry name" value="GTPASE, IMAP FAMILY MEMBER-RELATED"/>
    <property type="match status" value="1"/>
</dbReference>
<comment type="similarity">
    <text evidence="1">Belongs to the TRAFAC class TrmE-Era-EngA-EngB-Septin-like GTPase superfamily. AIG1/Toc34/Toc159-like paraseptin GTPase family. IAN subfamily.</text>
</comment>
<dbReference type="InterPro" id="IPR045058">
    <property type="entry name" value="GIMA/IAN/Toc"/>
</dbReference>
<dbReference type="Proteomes" id="UP001347796">
    <property type="component" value="Unassembled WGS sequence"/>
</dbReference>
<accession>A0AAN8KG64</accession>
<evidence type="ECO:0000256" key="2">
    <source>
        <dbReference type="ARBA" id="ARBA00022741"/>
    </source>
</evidence>
<evidence type="ECO:0000313" key="6">
    <source>
        <dbReference type="EMBL" id="KAK6194632.1"/>
    </source>
</evidence>
<feature type="chain" id="PRO_5042898062" description="AIG1-type G domain-containing protein" evidence="4">
    <location>
        <begin position="20"/>
        <end position="279"/>
    </location>
</feature>
<gene>
    <name evidence="6" type="ORF">SNE40_000233</name>
</gene>
<dbReference type="EMBL" id="JAZGQO010000001">
    <property type="protein sequence ID" value="KAK6194632.1"/>
    <property type="molecule type" value="Genomic_DNA"/>
</dbReference>
<dbReference type="InterPro" id="IPR006703">
    <property type="entry name" value="G_AIG1"/>
</dbReference>
<proteinExistence type="inferred from homology"/>
<evidence type="ECO:0000256" key="4">
    <source>
        <dbReference type="SAM" id="SignalP"/>
    </source>
</evidence>
<protein>
    <recommendedName>
        <fullName evidence="5">AIG1-type G domain-containing protein</fullName>
    </recommendedName>
</protein>
<name>A0AAN8KG64_PATCE</name>
<evidence type="ECO:0000256" key="3">
    <source>
        <dbReference type="ARBA" id="ARBA00023134"/>
    </source>
</evidence>
<evidence type="ECO:0000313" key="7">
    <source>
        <dbReference type="Proteomes" id="UP001347796"/>
    </source>
</evidence>
<dbReference type="PROSITE" id="PS51720">
    <property type="entry name" value="G_AIG1"/>
    <property type="match status" value="1"/>
</dbReference>
<dbReference type="AlphaFoldDB" id="A0AAN8KG64"/>
<reference evidence="6 7" key="1">
    <citation type="submission" date="2024-01" db="EMBL/GenBank/DDBJ databases">
        <title>The genome of the rayed Mediterranean limpet Patella caerulea (Linnaeus, 1758).</title>
        <authorList>
            <person name="Anh-Thu Weber A."/>
            <person name="Halstead-Nussloch G."/>
        </authorList>
    </citation>
    <scope>NUCLEOTIDE SEQUENCE [LARGE SCALE GENOMIC DNA]</scope>
    <source>
        <strain evidence="6">AATW-2023a</strain>
        <tissue evidence="6">Whole specimen</tissue>
    </source>
</reference>
<keyword evidence="7" id="KW-1185">Reference proteome</keyword>
<organism evidence="6 7">
    <name type="scientific">Patella caerulea</name>
    <name type="common">Rayed Mediterranean limpet</name>
    <dbReference type="NCBI Taxonomy" id="87958"/>
    <lineage>
        <taxon>Eukaryota</taxon>
        <taxon>Metazoa</taxon>
        <taxon>Spiralia</taxon>
        <taxon>Lophotrochozoa</taxon>
        <taxon>Mollusca</taxon>
        <taxon>Gastropoda</taxon>
        <taxon>Patellogastropoda</taxon>
        <taxon>Patelloidea</taxon>
        <taxon>Patellidae</taxon>
        <taxon>Patella</taxon>
    </lineage>
</organism>
<dbReference type="SUPFAM" id="SSF52540">
    <property type="entry name" value="P-loop containing nucleoside triphosphate hydrolases"/>
    <property type="match status" value="1"/>
</dbReference>
<dbReference type="Pfam" id="PF04548">
    <property type="entry name" value="AIG1"/>
    <property type="match status" value="1"/>
</dbReference>
<evidence type="ECO:0000256" key="1">
    <source>
        <dbReference type="ARBA" id="ARBA00008535"/>
    </source>
</evidence>
<dbReference type="PANTHER" id="PTHR10903:SF184">
    <property type="entry name" value="GTP-BINDING PROTEIN A"/>
    <property type="match status" value="1"/>
</dbReference>
<keyword evidence="4" id="KW-0732">Signal</keyword>
<sequence>MFIIQFLVVCLFVVSSVFTDEDTQEIRLVVFGKTGVGKSSLTNVLLKEGVFVTGVNLNSITAKSQAAARIVKFPEVGNRRLLIVDTPGTFGTRHNNETTAKDIVGFSIPGPHVFILVISATHRFTKEDENIFEELKKTFGDGVSDYMIVVFTFKNGMQISQSECLVTAPENVKNILNLCNMRYAFIDNKHPEVNDIDAIYRLIARLVRGNHGNHYINSMYDETSRNATEEEQKQKDQRKRWWCKLIGEVMKLFGVAAVSCTKGFSLMSTVAGLAINNYC</sequence>
<dbReference type="InterPro" id="IPR027417">
    <property type="entry name" value="P-loop_NTPase"/>
</dbReference>